<gene>
    <name evidence="6" type="ORF">HGRIS_009982</name>
</gene>
<protein>
    <recommendedName>
        <fullName evidence="8">Transcription elongation regulator 1</fullName>
    </recommendedName>
</protein>
<dbReference type="Gene3D" id="1.10.10.440">
    <property type="entry name" value="FF domain"/>
    <property type="match status" value="5"/>
</dbReference>
<keyword evidence="2" id="KW-0175">Coiled coil</keyword>
<dbReference type="SUPFAM" id="SSF51045">
    <property type="entry name" value="WW domain"/>
    <property type="match status" value="2"/>
</dbReference>
<feature type="compositionally biased region" description="Acidic residues" evidence="3">
    <location>
        <begin position="219"/>
        <end position="235"/>
    </location>
</feature>
<evidence type="ECO:0000313" key="6">
    <source>
        <dbReference type="EMBL" id="KAL0949962.1"/>
    </source>
</evidence>
<organism evidence="6 7">
    <name type="scientific">Hohenbuehelia grisea</name>
    <dbReference type="NCBI Taxonomy" id="104357"/>
    <lineage>
        <taxon>Eukaryota</taxon>
        <taxon>Fungi</taxon>
        <taxon>Dikarya</taxon>
        <taxon>Basidiomycota</taxon>
        <taxon>Agaricomycotina</taxon>
        <taxon>Agaricomycetes</taxon>
        <taxon>Agaricomycetidae</taxon>
        <taxon>Agaricales</taxon>
        <taxon>Pleurotineae</taxon>
        <taxon>Pleurotaceae</taxon>
        <taxon>Hohenbuehelia</taxon>
    </lineage>
</organism>
<keyword evidence="7" id="KW-1185">Reference proteome</keyword>
<dbReference type="InterPro" id="IPR045148">
    <property type="entry name" value="TCRG1-like"/>
</dbReference>
<dbReference type="PROSITE" id="PS51676">
    <property type="entry name" value="FF"/>
    <property type="match status" value="2"/>
</dbReference>
<feature type="region of interest" description="Disordered" evidence="3">
    <location>
        <begin position="216"/>
        <end position="283"/>
    </location>
</feature>
<dbReference type="SMART" id="SM00441">
    <property type="entry name" value="FF"/>
    <property type="match status" value="4"/>
</dbReference>
<dbReference type="PANTHER" id="PTHR15377">
    <property type="entry name" value="TRANSCRIPTION ELONGATION REGULATOR 1"/>
    <property type="match status" value="1"/>
</dbReference>
<dbReference type="SUPFAM" id="SSF81698">
    <property type="entry name" value="FF domain"/>
    <property type="match status" value="4"/>
</dbReference>
<evidence type="ECO:0008006" key="8">
    <source>
        <dbReference type="Google" id="ProtNLM"/>
    </source>
</evidence>
<evidence type="ECO:0000313" key="7">
    <source>
        <dbReference type="Proteomes" id="UP001556367"/>
    </source>
</evidence>
<dbReference type="InterPro" id="IPR036517">
    <property type="entry name" value="FF_domain_sf"/>
</dbReference>
<dbReference type="InterPro" id="IPR002713">
    <property type="entry name" value="FF_domain"/>
</dbReference>
<feature type="compositionally biased region" description="Basic and acidic residues" evidence="3">
    <location>
        <begin position="511"/>
        <end position="526"/>
    </location>
</feature>
<evidence type="ECO:0000259" key="4">
    <source>
        <dbReference type="PROSITE" id="PS50020"/>
    </source>
</evidence>
<feature type="coiled-coil region" evidence="2">
    <location>
        <begin position="148"/>
        <end position="187"/>
    </location>
</feature>
<feature type="domain" description="WW" evidence="4">
    <location>
        <begin position="58"/>
        <end position="91"/>
    </location>
</feature>
<dbReference type="Pfam" id="PF00397">
    <property type="entry name" value="WW"/>
    <property type="match status" value="1"/>
</dbReference>
<name>A0ABR3J335_9AGAR</name>
<dbReference type="InterPro" id="IPR036020">
    <property type="entry name" value="WW_dom_sf"/>
</dbReference>
<proteinExistence type="predicted"/>
<sequence length="765" mass="87820">MIPARPMDEVVSTEVFTISDRSGRTGPPRVVNRVRLRLAWKLRAMSFPPPPFAQLGLPPLPPGWTEHLAPGGQSYFYNAQTKESTYIRPVPVFPIPQPTLQPTKKKEKPLIKTPIPGTEWLRVKTTEGKVFYTHKAKKQSVWIVPDEIKDAVASLEAEEKERQEQEVREAQQRLQDVTMTAEQAEVQRIKAEVEGMVKRKADEQVPLDEVVISKKARVEDDEKESDEESEEEEEWQREAAAQLAAEAEAEKKRVEEEAARLKKEAEAEAKKAKEQPQIAVPDRVDLSLDEAKALFKTLLREKDVNPLHPWDTSLPLFVSDPRYVLLPSVSARREAFDEYCRDRARELRQLNVKKEKEDPKAEYERLLSEEVKSTRQSWNEFRRAWKKDRRFYGWGRDDREREKRFREFVKELGEKKRAAAQKAEADFFALLREHGNINEDSAWKDVKRKLTHDPRYDAVGSSSLREELFNTFLKAGPTLAAPNTAEPGLDSPAVTEEVDEAEKEKKRKERAVKEREEQVREKRSKVEAEIGRSKMGLSREEGERDFMSMLVDAIREPTAQWEASLPQLKTDPRFLNSPLSVNQQLHVFRQHIDRLSSKYTTSLHAMFEADAPSLATPFTALQLPALMSSLPVTKLGMDVDQLEAEFDRWQRRRTQEARKAFDEMLSENSFVEFWGRLGKIGGEGVEGGVKADELGEDEGEGGGGKVDMKVLAKSVDVEDMEKVLRNDKRYVMFDHAPDLRERWIRDYLSNLAAPKLSVHVAEHAH</sequence>
<evidence type="ECO:0000259" key="5">
    <source>
        <dbReference type="PROSITE" id="PS51676"/>
    </source>
</evidence>
<dbReference type="PANTHER" id="PTHR15377:SF3">
    <property type="entry name" value="WW DOMAIN-CONTAINING PROTEIN"/>
    <property type="match status" value="1"/>
</dbReference>
<dbReference type="EMBL" id="JASNQZ010000012">
    <property type="protein sequence ID" value="KAL0949962.1"/>
    <property type="molecule type" value="Genomic_DNA"/>
</dbReference>
<dbReference type="Gene3D" id="2.20.70.10">
    <property type="match status" value="2"/>
</dbReference>
<feature type="coiled-coil region" evidence="2">
    <location>
        <begin position="632"/>
        <end position="659"/>
    </location>
</feature>
<keyword evidence="1" id="KW-0677">Repeat</keyword>
<evidence type="ECO:0000256" key="3">
    <source>
        <dbReference type="SAM" id="MobiDB-lite"/>
    </source>
</evidence>
<dbReference type="PROSITE" id="PS50020">
    <property type="entry name" value="WW_DOMAIN_2"/>
    <property type="match status" value="2"/>
</dbReference>
<dbReference type="SMART" id="SM00456">
    <property type="entry name" value="WW"/>
    <property type="match status" value="2"/>
</dbReference>
<dbReference type="Pfam" id="PF01846">
    <property type="entry name" value="FF"/>
    <property type="match status" value="3"/>
</dbReference>
<feature type="domain" description="WW" evidence="4">
    <location>
        <begin position="120"/>
        <end position="147"/>
    </location>
</feature>
<comment type="caution">
    <text evidence="6">The sequence shown here is derived from an EMBL/GenBank/DDBJ whole genome shotgun (WGS) entry which is preliminary data.</text>
</comment>
<dbReference type="Proteomes" id="UP001556367">
    <property type="component" value="Unassembled WGS sequence"/>
</dbReference>
<feature type="domain" description="FF" evidence="5">
    <location>
        <begin position="288"/>
        <end position="342"/>
    </location>
</feature>
<accession>A0ABR3J335</accession>
<feature type="compositionally biased region" description="Basic and acidic residues" evidence="3">
    <location>
        <begin position="248"/>
        <end position="274"/>
    </location>
</feature>
<reference evidence="7" key="1">
    <citation type="submission" date="2024-06" db="EMBL/GenBank/DDBJ databases">
        <title>Multi-omics analyses provide insights into the biosynthesis of the anticancer antibiotic pleurotin in Hohenbuehelia grisea.</title>
        <authorList>
            <person name="Weaver J.A."/>
            <person name="Alberti F."/>
        </authorList>
    </citation>
    <scope>NUCLEOTIDE SEQUENCE [LARGE SCALE GENOMIC DNA]</scope>
    <source>
        <strain evidence="7">T-177</strain>
    </source>
</reference>
<evidence type="ECO:0000256" key="2">
    <source>
        <dbReference type="SAM" id="Coils"/>
    </source>
</evidence>
<dbReference type="PROSITE" id="PS01159">
    <property type="entry name" value="WW_DOMAIN_1"/>
    <property type="match status" value="1"/>
</dbReference>
<dbReference type="InterPro" id="IPR001202">
    <property type="entry name" value="WW_dom"/>
</dbReference>
<feature type="region of interest" description="Disordered" evidence="3">
    <location>
        <begin position="479"/>
        <end position="526"/>
    </location>
</feature>
<feature type="domain" description="FF" evidence="5">
    <location>
        <begin position="417"/>
        <end position="475"/>
    </location>
</feature>
<dbReference type="CDD" id="cd00201">
    <property type="entry name" value="WW"/>
    <property type="match status" value="1"/>
</dbReference>
<evidence type="ECO:0000256" key="1">
    <source>
        <dbReference type="ARBA" id="ARBA00022737"/>
    </source>
</evidence>